<dbReference type="UniPathway" id="UPA00094"/>
<dbReference type="FunFam" id="3.40.50.720:FF:000115">
    <property type="entry name" value="3-oxoacyl-[acyl-carrier-protein] reductase FabG"/>
    <property type="match status" value="1"/>
</dbReference>
<dbReference type="PRINTS" id="PR00081">
    <property type="entry name" value="GDHRDH"/>
</dbReference>
<feature type="domain" description="Ketoreductase" evidence="7">
    <location>
        <begin position="6"/>
        <end position="185"/>
    </location>
</feature>
<dbReference type="Pfam" id="PF13561">
    <property type="entry name" value="adh_short_C2"/>
    <property type="match status" value="1"/>
</dbReference>
<dbReference type="EMBL" id="LJUI01000097">
    <property type="protein sequence ID" value="KPK67986.1"/>
    <property type="molecule type" value="Genomic_DNA"/>
</dbReference>
<dbReference type="NCBIfam" id="NF009466">
    <property type="entry name" value="PRK12826.1-2"/>
    <property type="match status" value="1"/>
</dbReference>
<feature type="binding site" evidence="5">
    <location>
        <position position="187"/>
    </location>
    <ligand>
        <name>NADP(+)</name>
        <dbReference type="ChEBI" id="CHEBI:58349"/>
    </ligand>
</feature>
<dbReference type="PANTHER" id="PTHR42879">
    <property type="entry name" value="3-OXOACYL-(ACYL-CARRIER-PROTEIN) REDUCTASE"/>
    <property type="match status" value="1"/>
</dbReference>
<keyword evidence="3 6" id="KW-0560">Oxidoreductase</keyword>
<evidence type="ECO:0000256" key="5">
    <source>
        <dbReference type="PIRSR" id="PIRSR611284-2"/>
    </source>
</evidence>
<dbReference type="NCBIfam" id="NF004198">
    <property type="entry name" value="PRK05653.1-3"/>
    <property type="match status" value="1"/>
</dbReference>
<dbReference type="GO" id="GO:0051287">
    <property type="term" value="F:NAD binding"/>
    <property type="evidence" value="ECO:0007669"/>
    <property type="project" value="UniProtKB-UniRule"/>
</dbReference>
<evidence type="ECO:0000256" key="3">
    <source>
        <dbReference type="ARBA" id="ARBA00023002"/>
    </source>
</evidence>
<dbReference type="GO" id="GO:0004316">
    <property type="term" value="F:3-oxoacyl-[acyl-carrier-protein] reductase (NADPH) activity"/>
    <property type="evidence" value="ECO:0007669"/>
    <property type="project" value="UniProtKB-UniRule"/>
</dbReference>
<dbReference type="AlphaFoldDB" id="A0A0S8G616"/>
<dbReference type="PANTHER" id="PTHR42879:SF2">
    <property type="entry name" value="3-OXOACYL-[ACYL-CARRIER-PROTEIN] REDUCTASE FABG"/>
    <property type="match status" value="1"/>
</dbReference>
<comment type="caution">
    <text evidence="8">The sequence shown here is derived from an EMBL/GenBank/DDBJ whole genome shotgun (WGS) entry which is preliminary data.</text>
</comment>
<keyword evidence="6" id="KW-0276">Fatty acid metabolism</keyword>
<evidence type="ECO:0000313" key="9">
    <source>
        <dbReference type="Proteomes" id="UP000051717"/>
    </source>
</evidence>
<dbReference type="InterPro" id="IPR011284">
    <property type="entry name" value="3oxo_ACP_reduc"/>
</dbReference>
<comment type="similarity">
    <text evidence="1 6">Belongs to the short-chain dehydrogenases/reductases (SDR) family.</text>
</comment>
<dbReference type="Gene3D" id="3.40.50.720">
    <property type="entry name" value="NAD(P)-binding Rossmann-like Domain"/>
    <property type="match status" value="1"/>
</dbReference>
<dbReference type="InterPro" id="IPR036291">
    <property type="entry name" value="NAD(P)-bd_dom_sf"/>
</dbReference>
<evidence type="ECO:0000256" key="6">
    <source>
        <dbReference type="RuleBase" id="RU366074"/>
    </source>
</evidence>
<keyword evidence="6" id="KW-0275">Fatty acid biosynthesis</keyword>
<sequence>MTIQDRRALVTGGAQGIGRAIALRLARDGASIVIWDIDEDALEAVKSDVEGEGRACHVARVDITDSAAVETNVKEVLDRLGPIDILVNNAGIVRDSLMVRMKDADWDAVLAVNLKGAFLCSRAVARSMMKRRSGVILNIASVVGVIGNAGQVNYAASKAGLIGLTKSIARELASRGVRVNAIAPGFIDTAMTSGLTKEVRENLLRGIPLGRLGMAEDVANVAAFLVSDDASYVTGQVFHVDGGMVM</sequence>
<dbReference type="Proteomes" id="UP000051717">
    <property type="component" value="Unassembled WGS sequence"/>
</dbReference>
<feature type="binding site" evidence="5">
    <location>
        <begin position="154"/>
        <end position="158"/>
    </location>
    <ligand>
        <name>NADP(+)</name>
        <dbReference type="ChEBI" id="CHEBI:58349"/>
    </ligand>
</feature>
<dbReference type="SMART" id="SM00822">
    <property type="entry name" value="PKS_KR"/>
    <property type="match status" value="1"/>
</dbReference>
<comment type="subunit">
    <text evidence="6">Homotetramer.</text>
</comment>
<dbReference type="InterPro" id="IPR057326">
    <property type="entry name" value="KR_dom"/>
</dbReference>
<evidence type="ECO:0000256" key="2">
    <source>
        <dbReference type="ARBA" id="ARBA00022857"/>
    </source>
</evidence>
<dbReference type="GO" id="GO:0006633">
    <property type="term" value="P:fatty acid biosynthetic process"/>
    <property type="evidence" value="ECO:0007669"/>
    <property type="project" value="UniProtKB-UniPathway"/>
</dbReference>
<dbReference type="CDD" id="cd05333">
    <property type="entry name" value="BKR_SDR_c"/>
    <property type="match status" value="1"/>
</dbReference>
<feature type="binding site" evidence="5">
    <location>
        <position position="89"/>
    </location>
    <ligand>
        <name>NADP(+)</name>
        <dbReference type="ChEBI" id="CHEBI:58349"/>
    </ligand>
</feature>
<accession>A0A0S8G616</accession>
<keyword evidence="2 5" id="KW-0521">NADP</keyword>
<dbReference type="NCBIfam" id="TIGR01830">
    <property type="entry name" value="3oxo_ACP_reduc"/>
    <property type="match status" value="1"/>
</dbReference>
<proteinExistence type="inferred from homology"/>
<dbReference type="PRINTS" id="PR00080">
    <property type="entry name" value="SDRFAMILY"/>
</dbReference>
<protein>
    <recommendedName>
        <fullName evidence="6">3-oxoacyl-[acyl-carrier-protein] reductase</fullName>
        <ecNumber evidence="6">1.1.1.100</ecNumber>
    </recommendedName>
</protein>
<evidence type="ECO:0000256" key="4">
    <source>
        <dbReference type="PIRSR" id="PIRSR611284-1"/>
    </source>
</evidence>
<dbReference type="NCBIfam" id="NF005559">
    <property type="entry name" value="PRK07231.1"/>
    <property type="match status" value="1"/>
</dbReference>
<organism evidence="8 9">
    <name type="scientific">candidate division TA06 bacterium SM23_40</name>
    <dbReference type="NCBI Taxonomy" id="1703774"/>
    <lineage>
        <taxon>Bacteria</taxon>
        <taxon>Bacteria division TA06</taxon>
    </lineage>
</organism>
<reference evidence="8 9" key="1">
    <citation type="journal article" date="2015" name="Microbiome">
        <title>Genomic resolution of linkages in carbon, nitrogen, and sulfur cycling among widespread estuary sediment bacteria.</title>
        <authorList>
            <person name="Baker B.J."/>
            <person name="Lazar C.S."/>
            <person name="Teske A.P."/>
            <person name="Dick G.J."/>
        </authorList>
    </citation>
    <scope>NUCLEOTIDE SEQUENCE [LARGE SCALE GENOMIC DNA]</scope>
    <source>
        <strain evidence="8">SM23_40</strain>
    </source>
</reference>
<keyword evidence="6" id="KW-0443">Lipid metabolism</keyword>
<dbReference type="InterPro" id="IPR002347">
    <property type="entry name" value="SDR_fam"/>
</dbReference>
<dbReference type="InterPro" id="IPR050259">
    <property type="entry name" value="SDR"/>
</dbReference>
<gene>
    <name evidence="8" type="ORF">AMJ82_09400</name>
</gene>
<dbReference type="EC" id="1.1.1.100" evidence="6"/>
<comment type="pathway">
    <text evidence="6">Lipid metabolism; fatty acid biosynthesis.</text>
</comment>
<comment type="function">
    <text evidence="6">Catalyzes the NADPH-dependent reduction of beta-ketoacyl-ACP substrates to beta-hydroxyacyl-ACP products, the first reductive step in the elongation cycle of fatty acid biosynthesis.</text>
</comment>
<dbReference type="PROSITE" id="PS00061">
    <property type="entry name" value="ADH_SHORT"/>
    <property type="match status" value="1"/>
</dbReference>
<evidence type="ECO:0000256" key="1">
    <source>
        <dbReference type="ARBA" id="ARBA00006484"/>
    </source>
</evidence>
<evidence type="ECO:0000313" key="8">
    <source>
        <dbReference type="EMBL" id="KPK67986.1"/>
    </source>
</evidence>
<keyword evidence="6" id="KW-0444">Lipid biosynthesis</keyword>
<name>A0A0S8G616_UNCT6</name>
<comment type="catalytic activity">
    <reaction evidence="6">
        <text>a (3R)-hydroxyacyl-[ACP] + NADP(+) = a 3-oxoacyl-[ACP] + NADPH + H(+)</text>
        <dbReference type="Rhea" id="RHEA:17397"/>
        <dbReference type="Rhea" id="RHEA-COMP:9916"/>
        <dbReference type="Rhea" id="RHEA-COMP:9945"/>
        <dbReference type="ChEBI" id="CHEBI:15378"/>
        <dbReference type="ChEBI" id="CHEBI:57783"/>
        <dbReference type="ChEBI" id="CHEBI:58349"/>
        <dbReference type="ChEBI" id="CHEBI:78776"/>
        <dbReference type="ChEBI" id="CHEBI:78827"/>
        <dbReference type="EC" id="1.1.1.100"/>
    </reaction>
</comment>
<dbReference type="SUPFAM" id="SSF51735">
    <property type="entry name" value="NAD(P)-binding Rossmann-fold domains"/>
    <property type="match status" value="1"/>
</dbReference>
<dbReference type="PATRIC" id="fig|1703774.3.peg.765"/>
<feature type="active site" description="Proton acceptor" evidence="4">
    <location>
        <position position="154"/>
    </location>
</feature>
<evidence type="ECO:0000259" key="7">
    <source>
        <dbReference type="SMART" id="SM00822"/>
    </source>
</evidence>
<dbReference type="InterPro" id="IPR020904">
    <property type="entry name" value="Sc_DH/Rdtase_CS"/>
</dbReference>